<evidence type="ECO:0000256" key="2">
    <source>
        <dbReference type="ARBA" id="ARBA00022490"/>
    </source>
</evidence>
<dbReference type="HAMAP" id="MF_00693">
    <property type="entry name" value="Transcrip_reg_TACO1"/>
    <property type="match status" value="1"/>
</dbReference>
<keyword evidence="3 6" id="KW-0805">Transcription regulation</keyword>
<dbReference type="Pfam" id="PF01709">
    <property type="entry name" value="Transcrip_reg"/>
    <property type="match status" value="1"/>
</dbReference>
<evidence type="ECO:0000256" key="3">
    <source>
        <dbReference type="ARBA" id="ARBA00023015"/>
    </source>
</evidence>
<keyword evidence="2 6" id="KW-0963">Cytoplasm</keyword>
<keyword evidence="10" id="KW-1185">Reference proteome</keyword>
<dbReference type="InterPro" id="IPR017856">
    <property type="entry name" value="Integrase-like_N"/>
</dbReference>
<dbReference type="FunFam" id="3.30.70.980:FF:000002">
    <property type="entry name" value="Probable transcriptional regulatory protein YebC"/>
    <property type="match status" value="1"/>
</dbReference>
<reference evidence="10" key="1">
    <citation type="submission" date="2020-01" db="EMBL/GenBank/DDBJ databases">
        <title>Caldichromatium gen. nov., sp. nov., a thermophilic purple sulfur bacterium member of the family Chromatiaceae isolated from Nakabusa hot spring, Japan.</title>
        <authorList>
            <person name="Saini M.K."/>
            <person name="Hanada S."/>
            <person name="Tank M."/>
        </authorList>
    </citation>
    <scope>NUCLEOTIDE SEQUENCE [LARGE SCALE GENOMIC DNA]</scope>
    <source>
        <strain evidence="10">No.7</strain>
    </source>
</reference>
<keyword evidence="5 6" id="KW-0804">Transcription</keyword>
<dbReference type="GO" id="GO:0003677">
    <property type="term" value="F:DNA binding"/>
    <property type="evidence" value="ECO:0007669"/>
    <property type="project" value="UniProtKB-UniRule"/>
</dbReference>
<dbReference type="NCBIfam" id="NF001030">
    <property type="entry name" value="PRK00110.1"/>
    <property type="match status" value="1"/>
</dbReference>
<name>A0A6G7VEQ2_9GAMM</name>
<feature type="domain" description="TACO1/YebC-like N-terminal" evidence="8">
    <location>
        <begin position="5"/>
        <end position="76"/>
    </location>
</feature>
<evidence type="ECO:0000256" key="5">
    <source>
        <dbReference type="ARBA" id="ARBA00023163"/>
    </source>
</evidence>
<comment type="subcellular location">
    <subcellularLocation>
        <location evidence="6">Cytoplasm</location>
    </subcellularLocation>
</comment>
<comment type="similarity">
    <text evidence="1 6">Belongs to the TACO1 family.</text>
</comment>
<dbReference type="InterPro" id="IPR049083">
    <property type="entry name" value="TACO1_YebC_N"/>
</dbReference>
<accession>A0A6G7VEQ2</accession>
<protein>
    <recommendedName>
        <fullName evidence="6">Probable transcriptional regulatory protein GWK36_10675</fullName>
    </recommendedName>
</protein>
<gene>
    <name evidence="9" type="ORF">GWK36_10675</name>
</gene>
<dbReference type="InterPro" id="IPR026564">
    <property type="entry name" value="Transcrip_reg_TACO1-like_dom3"/>
</dbReference>
<dbReference type="NCBIfam" id="NF009044">
    <property type="entry name" value="PRK12378.1"/>
    <property type="match status" value="1"/>
</dbReference>
<dbReference type="EMBL" id="CP048029">
    <property type="protein sequence ID" value="QIK38365.1"/>
    <property type="molecule type" value="Genomic_DNA"/>
</dbReference>
<dbReference type="InterPro" id="IPR048300">
    <property type="entry name" value="TACO1_YebC-like_2nd/3rd_dom"/>
</dbReference>
<evidence type="ECO:0000259" key="7">
    <source>
        <dbReference type="Pfam" id="PF01709"/>
    </source>
</evidence>
<dbReference type="KEGG" id="cjap:GWK36_10675"/>
<dbReference type="GO" id="GO:0005829">
    <property type="term" value="C:cytosol"/>
    <property type="evidence" value="ECO:0007669"/>
    <property type="project" value="TreeGrafter"/>
</dbReference>
<dbReference type="FunFam" id="1.10.10.200:FF:000001">
    <property type="entry name" value="Probable transcriptional regulatory protein YebC"/>
    <property type="match status" value="1"/>
</dbReference>
<dbReference type="AlphaFoldDB" id="A0A6G7VEQ2"/>
<dbReference type="SUPFAM" id="SSF75625">
    <property type="entry name" value="YebC-like"/>
    <property type="match status" value="1"/>
</dbReference>
<sequence length="249" mass="27079">MAGHSKWANIKHRKAAQDQKRGKIWTKLIREITVAARTGGGDPSANPRLRLAMDKAFDANMPRDTIERAIKRGSGGMEGEDYEEIRYEGYGPGGVAIMVDCMTDNRNRTASEVRHAFTKYGGNLGTAGSVSYLFTKQGTISFQPGVDEEKVMEVAIEAGAEDVVVNDDGSIDVITTPEGFSAVKEALTQAGFDTQMAEISFNAATQVELDAETAERLLKLIDVLEDLDDVQDVYHNADVSDEIMAVLDA</sequence>
<proteinExistence type="inferred from homology"/>
<dbReference type="NCBIfam" id="TIGR01033">
    <property type="entry name" value="YebC/PmpR family DNA-binding transcriptional regulator"/>
    <property type="match status" value="1"/>
</dbReference>
<dbReference type="PANTHER" id="PTHR12532">
    <property type="entry name" value="TRANSLATIONAL ACTIVATOR OF CYTOCHROME C OXIDASE 1"/>
    <property type="match status" value="1"/>
</dbReference>
<evidence type="ECO:0000259" key="8">
    <source>
        <dbReference type="Pfam" id="PF20772"/>
    </source>
</evidence>
<dbReference type="Gene3D" id="3.30.70.980">
    <property type="match status" value="2"/>
</dbReference>
<dbReference type="GO" id="GO:0006355">
    <property type="term" value="P:regulation of DNA-templated transcription"/>
    <property type="evidence" value="ECO:0007669"/>
    <property type="project" value="UniProtKB-UniRule"/>
</dbReference>
<dbReference type="PANTHER" id="PTHR12532:SF6">
    <property type="entry name" value="TRANSCRIPTIONAL REGULATORY PROTEIN YEBC-RELATED"/>
    <property type="match status" value="1"/>
</dbReference>
<evidence type="ECO:0000313" key="9">
    <source>
        <dbReference type="EMBL" id="QIK38365.1"/>
    </source>
</evidence>
<dbReference type="Pfam" id="PF20772">
    <property type="entry name" value="TACO1_YebC_N"/>
    <property type="match status" value="1"/>
</dbReference>
<evidence type="ECO:0000313" key="10">
    <source>
        <dbReference type="Proteomes" id="UP000502699"/>
    </source>
</evidence>
<dbReference type="RefSeq" id="WP_166271123.1">
    <property type="nucleotide sequence ID" value="NZ_CP048029.1"/>
</dbReference>
<dbReference type="Gene3D" id="1.10.10.200">
    <property type="match status" value="1"/>
</dbReference>
<dbReference type="Proteomes" id="UP000502699">
    <property type="component" value="Chromosome"/>
</dbReference>
<dbReference type="InterPro" id="IPR002876">
    <property type="entry name" value="Transcrip_reg_TACO1-like"/>
</dbReference>
<evidence type="ECO:0000256" key="4">
    <source>
        <dbReference type="ARBA" id="ARBA00023125"/>
    </source>
</evidence>
<evidence type="ECO:0000256" key="6">
    <source>
        <dbReference type="HAMAP-Rule" id="MF_00693"/>
    </source>
</evidence>
<keyword evidence="4 6" id="KW-0238">DNA-binding</keyword>
<organism evidence="9 10">
    <name type="scientific">Caldichromatium japonicum</name>
    <dbReference type="NCBI Taxonomy" id="2699430"/>
    <lineage>
        <taxon>Bacteria</taxon>
        <taxon>Pseudomonadati</taxon>
        <taxon>Pseudomonadota</taxon>
        <taxon>Gammaproteobacteria</taxon>
        <taxon>Chromatiales</taxon>
        <taxon>Chromatiaceae</taxon>
        <taxon>Caldichromatium</taxon>
    </lineage>
</organism>
<dbReference type="InterPro" id="IPR029072">
    <property type="entry name" value="YebC-like"/>
</dbReference>
<evidence type="ECO:0000256" key="1">
    <source>
        <dbReference type="ARBA" id="ARBA00008724"/>
    </source>
</evidence>
<feature type="domain" description="TACO1/YebC-like second and third" evidence="7">
    <location>
        <begin position="82"/>
        <end position="237"/>
    </location>
</feature>